<dbReference type="AlphaFoldDB" id="A0A2N5H9Y1"/>
<comment type="caution">
    <text evidence="2">The sequence shown here is derived from an EMBL/GenBank/DDBJ whole genome shotgun (WGS) entry which is preliminary data.</text>
</comment>
<evidence type="ECO:0000313" key="3">
    <source>
        <dbReference type="Proteomes" id="UP000234950"/>
    </source>
</evidence>
<evidence type="ECO:0000313" key="2">
    <source>
        <dbReference type="EMBL" id="PLS02328.1"/>
    </source>
</evidence>
<name>A0A2N5H9Y1_9BACI</name>
<gene>
    <name evidence="2" type="ORF">CVD27_20320</name>
</gene>
<dbReference type="GO" id="GO:0034704">
    <property type="term" value="C:calcium channel complex"/>
    <property type="evidence" value="ECO:0007669"/>
    <property type="project" value="TreeGrafter"/>
</dbReference>
<dbReference type="InterPro" id="IPR003032">
    <property type="entry name" value="Ryanodine_rcpt"/>
</dbReference>
<feature type="domain" description="Ryanodine receptor Ryr" evidence="1">
    <location>
        <begin position="2"/>
        <end position="92"/>
    </location>
</feature>
<dbReference type="PANTHER" id="PTHR46399:SF8">
    <property type="entry name" value="B30.2_SPRY DOMAIN-CONTAINING PROTEIN"/>
    <property type="match status" value="1"/>
</dbReference>
<dbReference type="OrthoDB" id="227202at2"/>
<reference evidence="2 3" key="1">
    <citation type="submission" date="2017-11" db="EMBL/GenBank/DDBJ databases">
        <title>Comparitive Functional Genomics of Dry Heat Resistant strains isolated from the Viking Spacecraft.</title>
        <authorList>
            <person name="Seuylemezian A."/>
            <person name="Cooper K."/>
            <person name="Vaishampayan P."/>
        </authorList>
    </citation>
    <scope>NUCLEOTIDE SEQUENCE [LARGE SCALE GENOMIC DNA]</scope>
    <source>
        <strain evidence="2 3">V32-6</strain>
    </source>
</reference>
<proteinExistence type="predicted"/>
<dbReference type="GO" id="GO:0014808">
    <property type="term" value="P:release of sequestered calcium ion into cytosol by sarcoplasmic reticulum"/>
    <property type="evidence" value="ECO:0007669"/>
    <property type="project" value="TreeGrafter"/>
</dbReference>
<dbReference type="PANTHER" id="PTHR46399">
    <property type="entry name" value="B30.2/SPRY DOMAIN-CONTAINING PROTEIN"/>
    <property type="match status" value="1"/>
</dbReference>
<organism evidence="2 3">
    <name type="scientific">Neobacillus cucumis</name>
    <dbReference type="NCBI Taxonomy" id="1740721"/>
    <lineage>
        <taxon>Bacteria</taxon>
        <taxon>Bacillati</taxon>
        <taxon>Bacillota</taxon>
        <taxon>Bacilli</taxon>
        <taxon>Bacillales</taxon>
        <taxon>Bacillaceae</taxon>
        <taxon>Neobacillus</taxon>
    </lineage>
</organism>
<keyword evidence="3" id="KW-1185">Reference proteome</keyword>
<keyword evidence="2" id="KW-0675">Receptor</keyword>
<dbReference type="Pfam" id="PF02026">
    <property type="entry name" value="RyR"/>
    <property type="match status" value="1"/>
</dbReference>
<dbReference type="Proteomes" id="UP000234950">
    <property type="component" value="Unassembled WGS sequence"/>
</dbReference>
<dbReference type="RefSeq" id="WP_101649898.1">
    <property type="nucleotide sequence ID" value="NZ_PGVE01000074.1"/>
</dbReference>
<dbReference type="InterPro" id="IPR015925">
    <property type="entry name" value="Ryanodine_IP3_receptor"/>
</dbReference>
<dbReference type="Gene3D" id="1.10.490.160">
    <property type="match status" value="1"/>
</dbReference>
<sequence>MYKPRPIDTAKADLPKEILELKEELAEHIHEIWASQRMEQGWRYGPNRDDTAKTHPNLIPYAQLAEIDKDYDRSTAMETLKVILSLGYTIEKKNTRSDE</sequence>
<protein>
    <submittedName>
        <fullName evidence="2">Ryanodine receptor Ryr</fullName>
    </submittedName>
</protein>
<evidence type="ECO:0000259" key="1">
    <source>
        <dbReference type="Pfam" id="PF02026"/>
    </source>
</evidence>
<dbReference type="EMBL" id="PGVE01000074">
    <property type="protein sequence ID" value="PLS02328.1"/>
    <property type="molecule type" value="Genomic_DNA"/>
</dbReference>
<accession>A0A2N5H9Y1</accession>
<dbReference type="GO" id="GO:0005219">
    <property type="term" value="F:ryanodine-sensitive calcium-release channel activity"/>
    <property type="evidence" value="ECO:0007669"/>
    <property type="project" value="TreeGrafter"/>
</dbReference>